<reference evidence="3 4" key="1">
    <citation type="submission" date="2021-11" db="EMBL/GenBank/DDBJ databases">
        <title>Seasonal and diel survey of microbial diversity of the Tyrrhenian coast.</title>
        <authorList>
            <person name="Gattoni G."/>
            <person name="Corral P."/>
        </authorList>
    </citation>
    <scope>NUCLEOTIDE SEQUENCE [LARGE SCALE GENOMIC DNA]</scope>
    <source>
        <strain evidence="3 4">Mr9</strain>
    </source>
</reference>
<sequence>MIRIFFLLVAICSVPRLAAQDKPAYQFFDAAGNRIPYTAVVDSLSIHADVILFGELHNNPIAHWLELELAKDLSTTRNLILGAEMLETDNQDLVSHYLTDSLTYEEFNNKARLWSNHKTDYQPLLEFAKNQKIDFIASNVPRRYAATVHKMGFSALDSLPESEKEWIAPLPIAFDAQLPRYQEILKMMGDHGSPKLVMAQALKDATMAHSILKNYQNESLFLHYNGAFHSDFYEGILWYLKLQRPQLRYFTLSTVSQTNLTSLEEEHRNRANFILVVDADMTSTY</sequence>
<evidence type="ECO:0000259" key="2">
    <source>
        <dbReference type="Pfam" id="PF04187"/>
    </source>
</evidence>
<comment type="caution">
    <text evidence="3">The sequence shown here is derived from an EMBL/GenBank/DDBJ whole genome shotgun (WGS) entry which is preliminary data.</text>
</comment>
<proteinExistence type="predicted"/>
<accession>A0ABS8GRV7</accession>
<feature type="domain" description="Haem-binding uptake Tiki superfamily ChaN" evidence="2">
    <location>
        <begin position="47"/>
        <end position="240"/>
    </location>
</feature>
<dbReference type="InterPro" id="IPR007314">
    <property type="entry name" value="Cofac_haem-bd_dom"/>
</dbReference>
<dbReference type="EMBL" id="JAJGMW010000009">
    <property type="protein sequence ID" value="MCC4212721.1"/>
    <property type="molecule type" value="Genomic_DNA"/>
</dbReference>
<organism evidence="3 4">
    <name type="scientific">Leeuwenhoekiella parthenopeia</name>
    <dbReference type="NCBI Taxonomy" id="2890320"/>
    <lineage>
        <taxon>Bacteria</taxon>
        <taxon>Pseudomonadati</taxon>
        <taxon>Bacteroidota</taxon>
        <taxon>Flavobacteriia</taxon>
        <taxon>Flavobacteriales</taxon>
        <taxon>Flavobacteriaceae</taxon>
        <taxon>Leeuwenhoekiella</taxon>
    </lineage>
</organism>
<keyword evidence="3" id="KW-0449">Lipoprotein</keyword>
<evidence type="ECO:0000313" key="4">
    <source>
        <dbReference type="Proteomes" id="UP001197770"/>
    </source>
</evidence>
<feature type="chain" id="PRO_5047054995" evidence="1">
    <location>
        <begin position="19"/>
        <end position="285"/>
    </location>
</feature>
<evidence type="ECO:0000256" key="1">
    <source>
        <dbReference type="SAM" id="SignalP"/>
    </source>
</evidence>
<name>A0ABS8GRV7_9FLAO</name>
<dbReference type="Gene3D" id="3.40.50.11550">
    <property type="match status" value="1"/>
</dbReference>
<protein>
    <submittedName>
        <fullName evidence="3">ChaN family lipoprotein</fullName>
    </submittedName>
</protein>
<evidence type="ECO:0000313" key="3">
    <source>
        <dbReference type="EMBL" id="MCC4212721.1"/>
    </source>
</evidence>
<keyword evidence="1" id="KW-0732">Signal</keyword>
<dbReference type="CDD" id="cd14727">
    <property type="entry name" value="ChanN-like"/>
    <property type="match status" value="1"/>
</dbReference>
<gene>
    <name evidence="3" type="ORF">LLW17_08330</name>
</gene>
<dbReference type="SUPFAM" id="SSF159501">
    <property type="entry name" value="EreA/ChaN-like"/>
    <property type="match status" value="1"/>
</dbReference>
<keyword evidence="4" id="KW-1185">Reference proteome</keyword>
<feature type="signal peptide" evidence="1">
    <location>
        <begin position="1"/>
        <end position="18"/>
    </location>
</feature>
<dbReference type="Proteomes" id="UP001197770">
    <property type="component" value="Unassembled WGS sequence"/>
</dbReference>
<dbReference type="Pfam" id="PF04187">
    <property type="entry name" value="Cofac_haem_bdg"/>
    <property type="match status" value="1"/>
</dbReference>
<dbReference type="RefSeq" id="WP_228229797.1">
    <property type="nucleotide sequence ID" value="NZ_JAJGMW010000009.1"/>
</dbReference>